<accession>A0A078K1G1</accession>
<evidence type="ECO:0000313" key="9">
    <source>
        <dbReference type="Proteomes" id="UP000275975"/>
    </source>
</evidence>
<evidence type="ECO:0000313" key="4">
    <source>
        <dbReference type="EMBL" id="RBZ17595.1"/>
    </source>
</evidence>
<reference evidence="1" key="2">
    <citation type="journal article" date="2015" name="PLoS ONE">
        <title>Persistence of a pKPN3-Like CTX-M-15-Encoding IncFIIK Plasmid in a Klebsiella pneumonia ST17 Host during Two Years of Intestinal Colonization.</title>
        <authorList>
            <person name="Lohr I.H."/>
            <person name="Hulter N."/>
            <person name="Bernhoff E."/>
            <person name="Johnsen P.J."/>
            <person name="Sundsfjord A."/>
            <person name="Naseer U."/>
        </authorList>
    </citation>
    <scope>NUCLEOTIDE SEQUENCE [LARGE SCALE GENOMIC DNA]</scope>
    <source>
        <strain evidence="1">ST17 Kp848</strain>
        <plasmid evidence="1">pKp848CTX</plasmid>
    </source>
</reference>
<protein>
    <submittedName>
        <fullName evidence="1">Uncharacterized protein</fullName>
    </submittedName>
</protein>
<dbReference type="Proteomes" id="UP000253559">
    <property type="component" value="Unassembled WGS sequence"/>
</dbReference>
<dbReference type="EMBL" id="LM994717">
    <property type="protein sequence ID" value="CDY79980.1"/>
    <property type="molecule type" value="Genomic_DNA"/>
</dbReference>
<evidence type="ECO:0000313" key="10">
    <source>
        <dbReference type="Proteomes" id="UP000283322"/>
    </source>
</evidence>
<dbReference type="Proteomes" id="UP000196447">
    <property type="component" value="Unassembled WGS sequence"/>
</dbReference>
<dbReference type="EMBL" id="MPYG04000015">
    <property type="protein sequence ID" value="ROH04707.1"/>
    <property type="molecule type" value="Genomic_DNA"/>
</dbReference>
<gene>
    <name evidence="1" type="primary">orf01c</name>
    <name evidence="3" type="ORF">B5L96_12320</name>
    <name evidence="5" type="ORF">BL124_00001860</name>
    <name evidence="4" type="ORF">DM078_24955</name>
    <name evidence="6" type="ORF">EAO17_28130</name>
    <name evidence="2" type="ORF">LS45_28785</name>
</gene>
<name>A0A078K1G1_KLEPN</name>
<sequence>MFINYFSDTRELNTVAAKPYPLKTAQTPLYAVGVVPTRRQPQSGRISALAGRRAAYERVLNN</sequence>
<dbReference type="PATRIC" id="fig|573.1369.peg.5514"/>
<evidence type="ECO:0000313" key="7">
    <source>
        <dbReference type="Proteomes" id="UP000031820"/>
    </source>
</evidence>
<dbReference type="KEGG" id="kpnu:LI86_27710"/>
<dbReference type="EMBL" id="QOHW01000030">
    <property type="protein sequence ID" value="RBZ17595.1"/>
    <property type="molecule type" value="Genomic_DNA"/>
</dbReference>
<dbReference type="Proteomes" id="UP000275975">
    <property type="component" value="Unassembled WGS sequence"/>
</dbReference>
<dbReference type="EMBL" id="RDAM01000002">
    <property type="protein sequence ID" value="RRE94589.1"/>
    <property type="molecule type" value="Genomic_DNA"/>
</dbReference>
<evidence type="ECO:0000313" key="3">
    <source>
        <dbReference type="EMBL" id="OVF72834.1"/>
    </source>
</evidence>
<evidence type="ECO:0000313" key="5">
    <source>
        <dbReference type="EMBL" id="ROH04707.1"/>
    </source>
</evidence>
<reference evidence="5 10" key="6">
    <citation type="submission" date="2018-10" db="EMBL/GenBank/DDBJ databases">
        <authorList>
            <person name="Vanduin D."/>
            <person name="Fouts D."/>
            <person name="Wright M."/>
            <person name="Sutton G."/>
            <person name="Nguyen K."/>
            <person name="Kreiswirth B."/>
            <person name="Chen L."/>
            <person name="Rojas L."/>
            <person name="Hujer A."/>
            <person name="Hujer K."/>
            <person name="Bonomo R."/>
            <person name="Adams M."/>
        </authorList>
    </citation>
    <scope>NUCLEOTIDE SEQUENCE [LARGE SCALE GENOMIC DNA]</scope>
    <source>
        <strain evidence="5 10">CRK0165</strain>
    </source>
</reference>
<evidence type="ECO:0000313" key="6">
    <source>
        <dbReference type="EMBL" id="RRE94589.1"/>
    </source>
</evidence>
<keyword evidence="1" id="KW-0614">Plasmid</keyword>
<reference evidence="3 8" key="3">
    <citation type="submission" date="2017-03" db="EMBL/GenBank/DDBJ databases">
        <authorList>
            <person name="Fouts D."/>
            <person name="Stalin M.J."/>
            <person name="Chen L."/>
            <person name="Wright M."/>
            <person name="Sutton G."/>
            <person name="Nguyen K."/>
            <person name="Vanduin D."/>
            <person name="Rojas L."/>
            <person name="Hujer A."/>
            <person name="Hujer K."/>
            <person name="Bonomo R."/>
            <person name="Kreiswirth B."/>
            <person name="Adams M."/>
        </authorList>
    </citation>
    <scope>NUCLEOTIDE SEQUENCE [LARGE SCALE GENOMIC DNA]</scope>
    <source>
        <strain evidence="3 8">39383</strain>
    </source>
</reference>
<dbReference type="EMBL" id="NDBK01000051">
    <property type="protein sequence ID" value="OVF72834.1"/>
    <property type="molecule type" value="Genomic_DNA"/>
</dbReference>
<organism evidence="1">
    <name type="scientific">Klebsiella pneumoniae</name>
    <dbReference type="NCBI Taxonomy" id="573"/>
    <lineage>
        <taxon>Bacteria</taxon>
        <taxon>Pseudomonadati</taxon>
        <taxon>Pseudomonadota</taxon>
        <taxon>Gammaproteobacteria</taxon>
        <taxon>Enterobacterales</taxon>
        <taxon>Enterobacteriaceae</taxon>
        <taxon>Klebsiella/Raoultella group</taxon>
        <taxon>Klebsiella</taxon>
        <taxon>Klebsiella pneumoniae complex</taxon>
    </lineage>
</organism>
<dbReference type="EMBL" id="JRRF01000056">
    <property type="protein sequence ID" value="KII00757.1"/>
    <property type="molecule type" value="Genomic_DNA"/>
</dbReference>
<reference evidence="4" key="4">
    <citation type="submission" date="2018-07" db="EMBL/GenBank/DDBJ databases">
        <authorList>
            <person name="Martins R.C."/>
            <person name="Perdigao-Neto L.V."/>
            <person name="Costa S.F."/>
            <person name="Levin A.S.S."/>
        </authorList>
    </citation>
    <scope>NUCLEOTIDE SEQUENCE</scope>
    <source>
        <strain evidence="4">BC_5001</strain>
    </source>
</reference>
<reference evidence="6" key="7">
    <citation type="submission" date="2018-10" db="EMBL/GenBank/DDBJ databases">
        <authorList>
            <person name="Fan Y."/>
            <person name="Timp W."/>
            <person name="Bergman Y."/>
            <person name="Tamma P."/>
            <person name="Simner P."/>
        </authorList>
    </citation>
    <scope>NUCLEOTIDE SEQUENCE</scope>
    <source>
        <strain evidence="6">KLPN_104</strain>
    </source>
</reference>
<dbReference type="KEGG" id="kpne:KU54_00900"/>
<dbReference type="Proteomes" id="UP000031820">
    <property type="component" value="Unassembled WGS sequence"/>
</dbReference>
<dbReference type="Proteomes" id="UP000283322">
    <property type="component" value="Unassembled WGS sequence"/>
</dbReference>
<reference evidence="4" key="5">
    <citation type="submission" date="2018-08" db="EMBL/GenBank/DDBJ databases">
        <title>Klebsiella pneumoniae genome sequencing and assembly.</title>
        <authorList>
            <person name="Martins R.C.R."/>
            <person name="Perdigao-Neto L.V."/>
            <person name="Costa S.F."/>
            <person name="Levin A.S.S."/>
        </authorList>
    </citation>
    <scope>NUCLEOTIDE SEQUENCE</scope>
    <source>
        <strain evidence="4">BC_5001</strain>
    </source>
</reference>
<evidence type="ECO:0000313" key="1">
    <source>
        <dbReference type="EMBL" id="CDY79980.1"/>
    </source>
</evidence>
<dbReference type="AlphaFoldDB" id="A0A078K1G1"/>
<geneLocation type="plasmid" evidence="1">
    <name>pKp848CTX</name>
</geneLocation>
<reference evidence="6 9" key="8">
    <citation type="journal article" date="2019" name="Antimicrob. Agents Chemother.">
        <title>Applying Rapid Whole Genome Sequencing to Predict Phenotypic Antimicrobial Susceptibility Testing Results Among Carbapenem-Resistant Klebsiella pneumoniae Clinical Isolates.</title>
        <authorList>
            <person name="Tamma P.D."/>
            <person name="Fan Y."/>
            <person name="Bergman Y."/>
            <person name="Pertea G."/>
            <person name="Kazmi A."/>
            <person name="Lewis S."/>
            <person name="Carroll K.C."/>
            <person name="Schatz M.C."/>
            <person name="Timp W."/>
            <person name="Simner P.J."/>
        </authorList>
    </citation>
    <scope>NUCLEOTIDE SEQUENCE [LARGE SCALE GENOMIC DNA]</scope>
    <source>
        <strain evidence="6 9">KLPN_104</strain>
    </source>
</reference>
<proteinExistence type="predicted"/>
<evidence type="ECO:0000313" key="8">
    <source>
        <dbReference type="Proteomes" id="UP000196447"/>
    </source>
</evidence>
<evidence type="ECO:0000313" key="2">
    <source>
        <dbReference type="EMBL" id="KII00757.1"/>
    </source>
</evidence>
<reference evidence="2 7" key="1">
    <citation type="submission" date="2014-10" db="EMBL/GenBank/DDBJ databases">
        <title>Plasmid movement, recombination, and chromosomal integration amongst multidrug resistant commensal Escherichia coli clones within a single commercial turkey flock.</title>
        <authorList>
            <person name="Lang K."/>
            <person name="Dorn K."/>
            <person name="Danzeisen J."/>
            <person name="Johnson T."/>
        </authorList>
    </citation>
    <scope>NUCLEOTIDE SEQUENCE [LARGE SCALE GENOMIC DNA]</scope>
    <source>
        <strain evidence="2 7">UMNturkey9</strain>
    </source>
</reference>